<dbReference type="AlphaFoldDB" id="A6GCQ0"/>
<name>A6GCQ0_9BACT</name>
<evidence type="ECO:0000259" key="1">
    <source>
        <dbReference type="Pfam" id="PF07238"/>
    </source>
</evidence>
<gene>
    <name evidence="2" type="ORF">PPSIR1_18457</name>
</gene>
<dbReference type="Pfam" id="PF07238">
    <property type="entry name" value="PilZ"/>
    <property type="match status" value="1"/>
</dbReference>
<dbReference type="SUPFAM" id="SSF141371">
    <property type="entry name" value="PilZ domain-like"/>
    <property type="match status" value="1"/>
</dbReference>
<evidence type="ECO:0000313" key="3">
    <source>
        <dbReference type="Proteomes" id="UP000005801"/>
    </source>
</evidence>
<proteinExistence type="predicted"/>
<dbReference type="STRING" id="391625.PPSIR1_18457"/>
<protein>
    <recommendedName>
        <fullName evidence="1">PilZ domain-containing protein</fullName>
    </recommendedName>
</protein>
<keyword evidence="3" id="KW-1185">Reference proteome</keyword>
<sequence>MSDRRHRNRVELRSIGTIDFGDRVVPCQVLDLSADGLAVVTPARALPLGPVRVRFQLGRRDAAWTEVDAVLRRRSAWAGVDSEAVWGLEILDMDLGTRTRVRDYLLQAA</sequence>
<organism evidence="2 3">
    <name type="scientific">Plesiocystis pacifica SIR-1</name>
    <dbReference type="NCBI Taxonomy" id="391625"/>
    <lineage>
        <taxon>Bacteria</taxon>
        <taxon>Pseudomonadati</taxon>
        <taxon>Myxococcota</taxon>
        <taxon>Polyangia</taxon>
        <taxon>Nannocystales</taxon>
        <taxon>Nannocystaceae</taxon>
        <taxon>Plesiocystis</taxon>
    </lineage>
</organism>
<dbReference type="Gene3D" id="2.40.10.220">
    <property type="entry name" value="predicted glycosyltransferase like domains"/>
    <property type="match status" value="1"/>
</dbReference>
<dbReference type="OrthoDB" id="5520019at2"/>
<dbReference type="GO" id="GO:0035438">
    <property type="term" value="F:cyclic-di-GMP binding"/>
    <property type="evidence" value="ECO:0007669"/>
    <property type="project" value="InterPro"/>
</dbReference>
<comment type="caution">
    <text evidence="2">The sequence shown here is derived from an EMBL/GenBank/DDBJ whole genome shotgun (WGS) entry which is preliminary data.</text>
</comment>
<evidence type="ECO:0000313" key="2">
    <source>
        <dbReference type="EMBL" id="EDM76316.1"/>
    </source>
</evidence>
<accession>A6GCQ0</accession>
<dbReference type="InterPro" id="IPR009875">
    <property type="entry name" value="PilZ_domain"/>
</dbReference>
<feature type="domain" description="PilZ" evidence="1">
    <location>
        <begin position="3"/>
        <end position="107"/>
    </location>
</feature>
<dbReference type="RefSeq" id="WP_006974491.1">
    <property type="nucleotide sequence ID" value="NZ_ABCS01000067.1"/>
</dbReference>
<dbReference type="EMBL" id="ABCS01000067">
    <property type="protein sequence ID" value="EDM76316.1"/>
    <property type="molecule type" value="Genomic_DNA"/>
</dbReference>
<reference evidence="2 3" key="1">
    <citation type="submission" date="2007-06" db="EMBL/GenBank/DDBJ databases">
        <authorList>
            <person name="Shimkets L."/>
            <person name="Ferriera S."/>
            <person name="Johnson J."/>
            <person name="Kravitz S."/>
            <person name="Beeson K."/>
            <person name="Sutton G."/>
            <person name="Rogers Y.-H."/>
            <person name="Friedman R."/>
            <person name="Frazier M."/>
            <person name="Venter J.C."/>
        </authorList>
    </citation>
    <scope>NUCLEOTIDE SEQUENCE [LARGE SCALE GENOMIC DNA]</scope>
    <source>
        <strain evidence="2 3">SIR-1</strain>
    </source>
</reference>
<dbReference type="Proteomes" id="UP000005801">
    <property type="component" value="Unassembled WGS sequence"/>
</dbReference>